<dbReference type="Gene3D" id="3.60.10.10">
    <property type="entry name" value="Endonuclease/exonuclease/phosphatase"/>
    <property type="match status" value="1"/>
</dbReference>
<keyword evidence="1" id="KW-0863">Zinc-finger</keyword>
<comment type="caution">
    <text evidence="5">The sequence shown here is derived from an EMBL/GenBank/DDBJ whole genome shotgun (WGS) entry which is preliminary data.</text>
</comment>
<dbReference type="InterPro" id="IPR013087">
    <property type="entry name" value="Znf_C2H2_type"/>
</dbReference>
<feature type="domain" description="C2H2-type" evidence="3">
    <location>
        <begin position="1015"/>
        <end position="1043"/>
    </location>
</feature>
<dbReference type="InterPro" id="IPR036691">
    <property type="entry name" value="Endo/exonu/phosph_ase_sf"/>
</dbReference>
<dbReference type="Gene3D" id="3.30.160.60">
    <property type="entry name" value="Classic Zinc Finger"/>
    <property type="match status" value="1"/>
</dbReference>
<sequence>MTLRYMTWNCSGLGNMLLPELIQWLDELPSQQRPHVVFLQESHWSITSEWESKGWMHISSGHAEKDKSAGLLTLINIPHVTTKEVRVRRVLQGRLDHIRITHSKGVLDILNCYNQAVSFQQPESHYLKRSQLYRNLDKILCSLAVEHQVLVAGDFNLQLRREEPYVGSATCLRAPLDAQIAKDVEQFLEVVRKHALCALNTWRGRRPHTFTHLKYKTQIDYVFTRQSQATGLAKQAMPQHDFIVGAWRDTKHYPVMGTVHVPKPTWQQRQCPKYDITAILQEVQNPGTISQTIHAQMMESLSTLPLDRYDDIPILLHDLCSRYFLRVPEQHSPTPQQVELKQYIKTMWGHYKAAKTGSMMGSPLRGLLRRWRHLVQYHKMRKESQKVGRRLKRERFQTYLEMAEEAANTSNTVALYKLVRKLAPKSRRQQVQIRDAEGMIISELDEEEHLRKHFEGVWHLPMQWESPSLCTAVADQGDGSTFCITANEIRQAVCAIRPRKAVSPHLPPAPFWKIAAPALGQWLSGQKGIQTADIRYPPSWLMTSVALLQKPGKPVGPLSSLRPIGLQDPLSKAYTSILAQHFKPYALKYLRRIPQYAYLPGRDVMCALMRAVQHCRSVRTTIQSQAYNLHHLRQGTSTTDFRAGLQVSLDLSQAFDTGPWSLVMEAVRRTGAPEGLCSAIAQWIQGTVYELTYKRTRLLVHAGRGVRQGCCLSPIVWSVFTGLLYQEFEAIGGLRSPTGTLSMFADDKHICWELTSPTDLHGALQSLGQLLQLLRRFGLKVNANKSKAILHVQGKGSERIKRTCIKLVKDEKHLKVPIFEANTVTVELIPLVSQLHYMGIVLSYTSFEEQTMRHRIAVGRANYDRLRKLVNARKILRLHHRIRLWRCTILPAMTYGLLSTGLTKTSADMFAVAWIKQIRAISNSPVHLTGERSLDLLQRVGLPEPMQHLHKLASSRLLNLQQLYRQIEPDDIMKDPMIENILHNRIMEFKQLALEATYHRKHDSTLVHIPLQEGFSCPECGIYFNTQAAMRQHVTKKHSTEHEPDVAARSFADVNADIRRYGVDGMPQCCFCLSKFNTWSSLGRHIKLNRCTAPTGSAIALPPAQPTRGATEVRDKIPVASDSDFQQSFRKGGLSYLCRRKDVLQELAHHCAICRQWLVNKHDFGSHFVKSHQDLWKKYGTRATKLVGLGAKMIQQSDQSPPSTATGMEMEPMAGSKRKEVEQETAPMLVTEAASKLQKKGPGRGKGKAKTNAGTSQSSQSQLTNLVHTIARLSIRHEDALAAQRLNQAYVMFLQIKSAGELQSLVSPLYTASQTFDTEKEMGKAKYPKRVVLVSLILRELVSRVDILTKNDDAMRSAVQAQLLVKDEDDDPCWPYLQWDPDSRQELRNQDREPMKLERWHRKMQSVIGLLTGETVLRCQPSRKLTANMEGDQVAMFLEIGTVGESEQDLHRHLRDMCDLSVWKMVLGRFRRDRLQRNPLANRVMELLPDNA</sequence>
<feature type="domain" description="Reverse transcriptase" evidence="4">
    <location>
        <begin position="529"/>
        <end position="842"/>
    </location>
</feature>
<evidence type="ECO:0000256" key="2">
    <source>
        <dbReference type="SAM" id="MobiDB-lite"/>
    </source>
</evidence>
<dbReference type="SUPFAM" id="SSF56219">
    <property type="entry name" value="DNase I-like"/>
    <property type="match status" value="1"/>
</dbReference>
<dbReference type="SMART" id="SM00355">
    <property type="entry name" value="ZnF_C2H2"/>
    <property type="match status" value="3"/>
</dbReference>
<dbReference type="InterPro" id="IPR043502">
    <property type="entry name" value="DNA/RNA_pol_sf"/>
</dbReference>
<feature type="compositionally biased region" description="Polar residues" evidence="2">
    <location>
        <begin position="1194"/>
        <end position="1206"/>
    </location>
</feature>
<name>A0A812PZZ4_9DINO</name>
<dbReference type="PROSITE" id="PS50878">
    <property type="entry name" value="RT_POL"/>
    <property type="match status" value="1"/>
</dbReference>
<feature type="compositionally biased region" description="Basic residues" evidence="2">
    <location>
        <begin position="1237"/>
        <end position="1249"/>
    </location>
</feature>
<dbReference type="Pfam" id="PF00078">
    <property type="entry name" value="RVT_1"/>
    <property type="match status" value="1"/>
</dbReference>
<dbReference type="SUPFAM" id="SSF56672">
    <property type="entry name" value="DNA/RNA polymerases"/>
    <property type="match status" value="1"/>
</dbReference>
<dbReference type="OrthoDB" id="410803at2759"/>
<evidence type="ECO:0008006" key="7">
    <source>
        <dbReference type="Google" id="ProtNLM"/>
    </source>
</evidence>
<keyword evidence="1" id="KW-0862">Zinc</keyword>
<evidence type="ECO:0000259" key="4">
    <source>
        <dbReference type="PROSITE" id="PS50878"/>
    </source>
</evidence>
<keyword evidence="1" id="KW-0479">Metal-binding</keyword>
<protein>
    <recommendedName>
        <fullName evidence="7">LINE-1 reverse transcriptase-like</fullName>
    </recommendedName>
</protein>
<dbReference type="EMBL" id="CAJNDS010002233">
    <property type="protein sequence ID" value="CAE7385206.1"/>
    <property type="molecule type" value="Genomic_DNA"/>
</dbReference>
<dbReference type="PANTHER" id="PTHR19446">
    <property type="entry name" value="REVERSE TRANSCRIPTASES"/>
    <property type="match status" value="1"/>
</dbReference>
<dbReference type="Proteomes" id="UP000604046">
    <property type="component" value="Unassembled WGS sequence"/>
</dbReference>
<organism evidence="5 6">
    <name type="scientific">Symbiodinium natans</name>
    <dbReference type="NCBI Taxonomy" id="878477"/>
    <lineage>
        <taxon>Eukaryota</taxon>
        <taxon>Sar</taxon>
        <taxon>Alveolata</taxon>
        <taxon>Dinophyceae</taxon>
        <taxon>Suessiales</taxon>
        <taxon>Symbiodiniaceae</taxon>
        <taxon>Symbiodinium</taxon>
    </lineage>
</organism>
<dbReference type="PROSITE" id="PS00028">
    <property type="entry name" value="ZINC_FINGER_C2H2_1"/>
    <property type="match status" value="1"/>
</dbReference>
<evidence type="ECO:0000313" key="5">
    <source>
        <dbReference type="EMBL" id="CAE7385206.1"/>
    </source>
</evidence>
<evidence type="ECO:0000313" key="6">
    <source>
        <dbReference type="Proteomes" id="UP000604046"/>
    </source>
</evidence>
<gene>
    <name evidence="5" type="ORF">SNAT2548_LOCUS21013</name>
</gene>
<evidence type="ECO:0000259" key="3">
    <source>
        <dbReference type="PROSITE" id="PS50157"/>
    </source>
</evidence>
<dbReference type="InterPro" id="IPR000477">
    <property type="entry name" value="RT_dom"/>
</dbReference>
<feature type="region of interest" description="Disordered" evidence="2">
    <location>
        <begin position="1193"/>
        <end position="1261"/>
    </location>
</feature>
<dbReference type="GO" id="GO:0003824">
    <property type="term" value="F:catalytic activity"/>
    <property type="evidence" value="ECO:0007669"/>
    <property type="project" value="InterPro"/>
</dbReference>
<accession>A0A812PZZ4</accession>
<dbReference type="Pfam" id="PF03372">
    <property type="entry name" value="Exo_endo_phos"/>
    <property type="match status" value="1"/>
</dbReference>
<dbReference type="PROSITE" id="PS50157">
    <property type="entry name" value="ZINC_FINGER_C2H2_2"/>
    <property type="match status" value="1"/>
</dbReference>
<keyword evidence="6" id="KW-1185">Reference proteome</keyword>
<dbReference type="InterPro" id="IPR005135">
    <property type="entry name" value="Endo/exonuclease/phosphatase"/>
</dbReference>
<reference evidence="5" key="1">
    <citation type="submission" date="2021-02" db="EMBL/GenBank/DDBJ databases">
        <authorList>
            <person name="Dougan E. K."/>
            <person name="Rhodes N."/>
            <person name="Thang M."/>
            <person name="Chan C."/>
        </authorList>
    </citation>
    <scope>NUCLEOTIDE SEQUENCE</scope>
</reference>
<dbReference type="GO" id="GO:0008270">
    <property type="term" value="F:zinc ion binding"/>
    <property type="evidence" value="ECO:0007669"/>
    <property type="project" value="UniProtKB-KW"/>
</dbReference>
<proteinExistence type="predicted"/>
<evidence type="ECO:0000256" key="1">
    <source>
        <dbReference type="PROSITE-ProRule" id="PRU00042"/>
    </source>
</evidence>